<gene>
    <name evidence="2" type="ORF">E2C01_025337</name>
</gene>
<evidence type="ECO:0000256" key="1">
    <source>
        <dbReference type="SAM" id="MobiDB-lite"/>
    </source>
</evidence>
<evidence type="ECO:0000313" key="3">
    <source>
        <dbReference type="Proteomes" id="UP000324222"/>
    </source>
</evidence>
<protein>
    <submittedName>
        <fullName evidence="2">Uncharacterized protein</fullName>
    </submittedName>
</protein>
<dbReference type="EMBL" id="VSRR010002549">
    <property type="protein sequence ID" value="MPC32035.1"/>
    <property type="molecule type" value="Genomic_DNA"/>
</dbReference>
<sequence>MLVVGDEADLTGQRKGEDLRNKQKEMKQSHVHHRQSTHHISLGGDKDDGYVIPTSVSHSTIGKKPQPKPIFHGLKGLGV</sequence>
<feature type="region of interest" description="Disordered" evidence="1">
    <location>
        <begin position="1"/>
        <end position="69"/>
    </location>
</feature>
<proteinExistence type="predicted"/>
<dbReference type="OrthoDB" id="6378539at2759"/>
<accession>A0A5B7EF82</accession>
<organism evidence="2 3">
    <name type="scientific">Portunus trituberculatus</name>
    <name type="common">Swimming crab</name>
    <name type="synonym">Neptunus trituberculatus</name>
    <dbReference type="NCBI Taxonomy" id="210409"/>
    <lineage>
        <taxon>Eukaryota</taxon>
        <taxon>Metazoa</taxon>
        <taxon>Ecdysozoa</taxon>
        <taxon>Arthropoda</taxon>
        <taxon>Crustacea</taxon>
        <taxon>Multicrustacea</taxon>
        <taxon>Malacostraca</taxon>
        <taxon>Eumalacostraca</taxon>
        <taxon>Eucarida</taxon>
        <taxon>Decapoda</taxon>
        <taxon>Pleocyemata</taxon>
        <taxon>Brachyura</taxon>
        <taxon>Eubrachyura</taxon>
        <taxon>Portunoidea</taxon>
        <taxon>Portunidae</taxon>
        <taxon>Portuninae</taxon>
        <taxon>Portunus</taxon>
    </lineage>
</organism>
<dbReference type="Proteomes" id="UP000324222">
    <property type="component" value="Unassembled WGS sequence"/>
</dbReference>
<dbReference type="AlphaFoldDB" id="A0A5B7EF82"/>
<comment type="caution">
    <text evidence="2">The sequence shown here is derived from an EMBL/GenBank/DDBJ whole genome shotgun (WGS) entry which is preliminary data.</text>
</comment>
<reference evidence="2 3" key="1">
    <citation type="submission" date="2019-05" db="EMBL/GenBank/DDBJ databases">
        <title>Another draft genome of Portunus trituberculatus and its Hox gene families provides insights of decapod evolution.</title>
        <authorList>
            <person name="Jeong J.-H."/>
            <person name="Song I."/>
            <person name="Kim S."/>
            <person name="Choi T."/>
            <person name="Kim D."/>
            <person name="Ryu S."/>
            <person name="Kim W."/>
        </authorList>
    </citation>
    <scope>NUCLEOTIDE SEQUENCE [LARGE SCALE GENOMIC DNA]</scope>
    <source>
        <tissue evidence="2">Muscle</tissue>
    </source>
</reference>
<name>A0A5B7EF82_PORTR</name>
<evidence type="ECO:0000313" key="2">
    <source>
        <dbReference type="EMBL" id="MPC32035.1"/>
    </source>
</evidence>
<keyword evidence="3" id="KW-1185">Reference proteome</keyword>
<feature type="compositionally biased region" description="Basic and acidic residues" evidence="1">
    <location>
        <begin position="12"/>
        <end position="28"/>
    </location>
</feature>